<evidence type="ECO:0000313" key="2">
    <source>
        <dbReference type="EMBL" id="MFF0544647.1"/>
    </source>
</evidence>
<feature type="compositionally biased region" description="Low complexity" evidence="1">
    <location>
        <begin position="33"/>
        <end position="69"/>
    </location>
</feature>
<sequence length="135" mass="12757">MPFVVLAAGMISLTLVGCGSGDDTDDASGLRRGTPASTTAAATSTPAKSGGASASATSAPATPGAAPAGADTTCGQFKALGDDAQKTVIDQILAANPGSVLEGSPSAALSTAKLVCSPSAVADTKVAALIGIKVP</sequence>
<organism evidence="2 3">
    <name type="scientific">Nocardia thailandica</name>
    <dbReference type="NCBI Taxonomy" id="257275"/>
    <lineage>
        <taxon>Bacteria</taxon>
        <taxon>Bacillati</taxon>
        <taxon>Actinomycetota</taxon>
        <taxon>Actinomycetes</taxon>
        <taxon>Mycobacteriales</taxon>
        <taxon>Nocardiaceae</taxon>
        <taxon>Nocardia</taxon>
    </lineage>
</organism>
<dbReference type="RefSeq" id="WP_245558206.1">
    <property type="nucleotide sequence ID" value="NZ_JBIAMX010000010.1"/>
</dbReference>
<evidence type="ECO:0000313" key="3">
    <source>
        <dbReference type="Proteomes" id="UP001601444"/>
    </source>
</evidence>
<keyword evidence="3" id="KW-1185">Reference proteome</keyword>
<name>A0ABW6PQF0_9NOCA</name>
<gene>
    <name evidence="2" type="ORF">ACFYTF_17605</name>
</gene>
<comment type="caution">
    <text evidence="2">The sequence shown here is derived from an EMBL/GenBank/DDBJ whole genome shotgun (WGS) entry which is preliminary data.</text>
</comment>
<reference evidence="2 3" key="1">
    <citation type="submission" date="2024-10" db="EMBL/GenBank/DDBJ databases">
        <title>The Natural Products Discovery Center: Release of the First 8490 Sequenced Strains for Exploring Actinobacteria Biosynthetic Diversity.</title>
        <authorList>
            <person name="Kalkreuter E."/>
            <person name="Kautsar S.A."/>
            <person name="Yang D."/>
            <person name="Bader C.D."/>
            <person name="Teijaro C.N."/>
            <person name="Fluegel L."/>
            <person name="Davis C.M."/>
            <person name="Simpson J.R."/>
            <person name="Lauterbach L."/>
            <person name="Steele A.D."/>
            <person name="Gui C."/>
            <person name="Meng S."/>
            <person name="Li G."/>
            <person name="Viehrig K."/>
            <person name="Ye F."/>
            <person name="Su P."/>
            <person name="Kiefer A.F."/>
            <person name="Nichols A."/>
            <person name="Cepeda A.J."/>
            <person name="Yan W."/>
            <person name="Fan B."/>
            <person name="Jiang Y."/>
            <person name="Adhikari A."/>
            <person name="Zheng C.-J."/>
            <person name="Schuster L."/>
            <person name="Cowan T.M."/>
            <person name="Smanski M.J."/>
            <person name="Chevrette M.G."/>
            <person name="De Carvalho L.P.S."/>
            <person name="Shen B."/>
        </authorList>
    </citation>
    <scope>NUCLEOTIDE SEQUENCE [LARGE SCALE GENOMIC DNA]</scope>
    <source>
        <strain evidence="2 3">NPDC004045</strain>
    </source>
</reference>
<feature type="region of interest" description="Disordered" evidence="1">
    <location>
        <begin position="22"/>
        <end position="69"/>
    </location>
</feature>
<protein>
    <recommendedName>
        <fullName evidence="4">DUF732 domain-containing protein</fullName>
    </recommendedName>
</protein>
<evidence type="ECO:0008006" key="4">
    <source>
        <dbReference type="Google" id="ProtNLM"/>
    </source>
</evidence>
<accession>A0ABW6PQF0</accession>
<proteinExistence type="predicted"/>
<evidence type="ECO:0000256" key="1">
    <source>
        <dbReference type="SAM" id="MobiDB-lite"/>
    </source>
</evidence>
<dbReference type="EMBL" id="JBIAMX010000010">
    <property type="protein sequence ID" value="MFF0544647.1"/>
    <property type="molecule type" value="Genomic_DNA"/>
</dbReference>
<dbReference type="Proteomes" id="UP001601444">
    <property type="component" value="Unassembled WGS sequence"/>
</dbReference>